<reference evidence="1 2" key="1">
    <citation type="submission" date="2015-09" db="EMBL/GenBank/DDBJ databases">
        <title>Bacillus cereus food isolates.</title>
        <authorList>
            <person name="Boekhorst J."/>
        </authorList>
    </citation>
    <scope>NUCLEOTIDE SEQUENCE [LARGE SCALE GENOMIC DNA]</scope>
    <source>
        <strain evidence="1 2">B4088</strain>
    </source>
</reference>
<proteinExistence type="predicted"/>
<dbReference type="EMBL" id="LJKE01000020">
    <property type="protein sequence ID" value="KZD71206.1"/>
    <property type="molecule type" value="Genomic_DNA"/>
</dbReference>
<evidence type="ECO:0000313" key="2">
    <source>
        <dbReference type="Proteomes" id="UP000076482"/>
    </source>
</evidence>
<protein>
    <submittedName>
        <fullName evidence="1">Uncharacterized protein</fullName>
    </submittedName>
</protein>
<sequence>MLRTWKEKILSIWFKTPISSNADVQHCVQSDTNSPQINDKMERLQEYSLTKEQLLKNVFPLKRGMRIVHENGSVFQIYQQEFRGAITKIDIYMRLIHNYNNQTRPQLREIIREEAKKWEQYTFESMDELEMFCWENRHRIQDIINADAIKKFGVR</sequence>
<dbReference type="PATRIC" id="fig|1396.535.peg.1006"/>
<gene>
    <name evidence="1" type="ORF">B4088_0936</name>
</gene>
<accession>A0A164QEK6</accession>
<dbReference type="RefSeq" id="WP_063260103.1">
    <property type="nucleotide sequence ID" value="NZ_LJKE01000020.1"/>
</dbReference>
<comment type="caution">
    <text evidence="1">The sequence shown here is derived from an EMBL/GenBank/DDBJ whole genome shotgun (WGS) entry which is preliminary data.</text>
</comment>
<dbReference type="AlphaFoldDB" id="A0A164QEK6"/>
<name>A0A164QEK6_BACCE</name>
<evidence type="ECO:0000313" key="1">
    <source>
        <dbReference type="EMBL" id="KZD71206.1"/>
    </source>
</evidence>
<dbReference type="Proteomes" id="UP000076482">
    <property type="component" value="Unassembled WGS sequence"/>
</dbReference>
<organism evidence="1 2">
    <name type="scientific">Bacillus cereus</name>
    <dbReference type="NCBI Taxonomy" id="1396"/>
    <lineage>
        <taxon>Bacteria</taxon>
        <taxon>Bacillati</taxon>
        <taxon>Bacillota</taxon>
        <taxon>Bacilli</taxon>
        <taxon>Bacillales</taxon>
        <taxon>Bacillaceae</taxon>
        <taxon>Bacillus</taxon>
        <taxon>Bacillus cereus group</taxon>
    </lineage>
</organism>